<evidence type="ECO:0000313" key="2">
    <source>
        <dbReference type="Proteomes" id="UP000685013"/>
    </source>
</evidence>
<reference evidence="1 2" key="1">
    <citation type="journal article" date="2021" name="Hortic Res">
        <title>The domestication of Cucurbita argyrosperma as revealed by the genome of its wild relative.</title>
        <authorList>
            <person name="Barrera-Redondo J."/>
            <person name="Sanchez-de la Vega G."/>
            <person name="Aguirre-Liguori J.A."/>
            <person name="Castellanos-Morales G."/>
            <person name="Gutierrez-Guerrero Y.T."/>
            <person name="Aguirre-Dugua X."/>
            <person name="Aguirre-Planter E."/>
            <person name="Tenaillon M.I."/>
            <person name="Lira-Saade R."/>
            <person name="Eguiarte L.E."/>
        </authorList>
    </citation>
    <scope>NUCLEOTIDE SEQUENCE [LARGE SCALE GENOMIC DNA]</scope>
    <source>
        <strain evidence="1">JBR-2021</strain>
    </source>
</reference>
<gene>
    <name evidence="1" type="ORF">SDJN03_14626</name>
</gene>
<protein>
    <recommendedName>
        <fullName evidence="3">Mannan endo-1,4-beta-mannosidase</fullName>
    </recommendedName>
</protein>
<dbReference type="EMBL" id="JAGKQH010000009">
    <property type="protein sequence ID" value="KAG6592280.1"/>
    <property type="molecule type" value="Genomic_DNA"/>
</dbReference>
<name>A0AAV6N4A7_9ROSI</name>
<organism evidence="1 2">
    <name type="scientific">Cucurbita argyrosperma subsp. sororia</name>
    <dbReference type="NCBI Taxonomy" id="37648"/>
    <lineage>
        <taxon>Eukaryota</taxon>
        <taxon>Viridiplantae</taxon>
        <taxon>Streptophyta</taxon>
        <taxon>Embryophyta</taxon>
        <taxon>Tracheophyta</taxon>
        <taxon>Spermatophyta</taxon>
        <taxon>Magnoliopsida</taxon>
        <taxon>eudicotyledons</taxon>
        <taxon>Gunneridae</taxon>
        <taxon>Pentapetalae</taxon>
        <taxon>rosids</taxon>
        <taxon>fabids</taxon>
        <taxon>Cucurbitales</taxon>
        <taxon>Cucurbitaceae</taxon>
        <taxon>Cucurbiteae</taxon>
        <taxon>Cucurbita</taxon>
    </lineage>
</organism>
<sequence>MVAQGLDISPLKEMASEITSRQFNCVRLTWSVNMFTRYTYETIGDVLDGLDIADVKSGVEKHNPKILKMTVTKVFQTVINCLGSKGIMVILDNHISQSRWCCSLDNGNGFFGDRNFNPNEWLQGLSFVAVQFTCNPYMSFMHF</sequence>
<evidence type="ECO:0000313" key="1">
    <source>
        <dbReference type="EMBL" id="KAG6592280.1"/>
    </source>
</evidence>
<accession>A0AAV6N4A7</accession>
<keyword evidence="2" id="KW-1185">Reference proteome</keyword>
<evidence type="ECO:0008006" key="3">
    <source>
        <dbReference type="Google" id="ProtNLM"/>
    </source>
</evidence>
<dbReference type="Proteomes" id="UP000685013">
    <property type="component" value="Chromosome 9"/>
</dbReference>
<feature type="non-terminal residue" evidence="1">
    <location>
        <position position="1"/>
    </location>
</feature>
<proteinExistence type="predicted"/>
<dbReference type="AlphaFoldDB" id="A0AAV6N4A7"/>
<dbReference type="PANTHER" id="PTHR31263">
    <property type="entry name" value="CELLULASE FAMILY PROTEIN (AFU_ORTHOLOGUE AFUA_5G14560)"/>
    <property type="match status" value="1"/>
</dbReference>
<dbReference type="PANTHER" id="PTHR31263:SF0">
    <property type="entry name" value="CELLULASE FAMILY PROTEIN (AFU_ORTHOLOGUE AFUA_5G14560)"/>
    <property type="match status" value="1"/>
</dbReference>
<comment type="caution">
    <text evidence="1">The sequence shown here is derived from an EMBL/GenBank/DDBJ whole genome shotgun (WGS) entry which is preliminary data.</text>
</comment>